<evidence type="ECO:0000313" key="2">
    <source>
        <dbReference type="Proteomes" id="UP000789525"/>
    </source>
</evidence>
<sequence>MNPDWFDAAMIEKEISFCKQNLLVTEKGKALKTYLVDSALLALMSAGNAVSRELLVDHRGTNNTQLIAYGGHETENNSSLVLLFDTMTNTWSRPIISGTPPIRRKKTQAVIDSGGKMYIFGGSIDRPTLKFYSDMLILDTVSWTWSVLVFNNSPSPRDSFTAVMLSSGVIVYIGGRLSDGNHVPMYQIHTFDTLTLSWNLMNATGTIPSSRCGASSVLTIDGRVFIFGGFVRSAEDLYEEAYPDLAVLDVTKSPYEWSIPRTTNSAPPSLSWHTSALVNEIMIIASGFIANNLKNSMTYMLDTRSHEWITSNPVHSLSYQMIKRDSSSNNTISSSIGGPEIVGITIGVIVFVILMALFALCFYFRYKKEKAADSSSSPSAPPATITNRGRNNNDQQRSKKSRRTRKKQLPPQKHMIQYQFVPDSLSSSSTPPNNNNHYQIPPQPQPSVMPTFQPSPIQQNSFPSQSQPSFQQPPVDIVLVDEHVPADDHVSVDERFPVDGLVLVKEELVSVDELVSA</sequence>
<accession>A0ACA9L5L2</accession>
<dbReference type="EMBL" id="CAJVPT010004767">
    <property type="protein sequence ID" value="CAG8512213.1"/>
    <property type="molecule type" value="Genomic_DNA"/>
</dbReference>
<dbReference type="Proteomes" id="UP000789525">
    <property type="component" value="Unassembled WGS sequence"/>
</dbReference>
<reference evidence="1" key="1">
    <citation type="submission" date="2021-06" db="EMBL/GenBank/DDBJ databases">
        <authorList>
            <person name="Kallberg Y."/>
            <person name="Tangrot J."/>
            <person name="Rosling A."/>
        </authorList>
    </citation>
    <scope>NUCLEOTIDE SEQUENCE</scope>
    <source>
        <strain evidence="1">CL356</strain>
    </source>
</reference>
<keyword evidence="2" id="KW-1185">Reference proteome</keyword>
<comment type="caution">
    <text evidence="1">The sequence shown here is derived from an EMBL/GenBank/DDBJ whole genome shotgun (WGS) entry which is preliminary data.</text>
</comment>
<gene>
    <name evidence="1" type="ORF">ACOLOM_LOCUS3272</name>
</gene>
<proteinExistence type="predicted"/>
<evidence type="ECO:0000313" key="1">
    <source>
        <dbReference type="EMBL" id="CAG8512213.1"/>
    </source>
</evidence>
<name>A0ACA9L5L2_9GLOM</name>
<organism evidence="1 2">
    <name type="scientific">Acaulospora colombiana</name>
    <dbReference type="NCBI Taxonomy" id="27376"/>
    <lineage>
        <taxon>Eukaryota</taxon>
        <taxon>Fungi</taxon>
        <taxon>Fungi incertae sedis</taxon>
        <taxon>Mucoromycota</taxon>
        <taxon>Glomeromycotina</taxon>
        <taxon>Glomeromycetes</taxon>
        <taxon>Diversisporales</taxon>
        <taxon>Acaulosporaceae</taxon>
        <taxon>Acaulospora</taxon>
    </lineage>
</organism>
<protein>
    <submittedName>
        <fullName evidence="1">11718_t:CDS:1</fullName>
    </submittedName>
</protein>